<organism evidence="2 3">
    <name type="scientific">Longimicrobium terrae</name>
    <dbReference type="NCBI Taxonomy" id="1639882"/>
    <lineage>
        <taxon>Bacteria</taxon>
        <taxon>Pseudomonadati</taxon>
        <taxon>Gemmatimonadota</taxon>
        <taxon>Longimicrobiia</taxon>
        <taxon>Longimicrobiales</taxon>
        <taxon>Longimicrobiaceae</taxon>
        <taxon>Longimicrobium</taxon>
    </lineage>
</organism>
<feature type="signal peptide" evidence="1">
    <location>
        <begin position="1"/>
        <end position="21"/>
    </location>
</feature>
<sequence length="120" mass="12575">MIRFLPRLVAACMALLMVAGCDDVSTTVVCEGAMVPSVLVNVVDAVRQPLPAAGTWVSGTMSDSLRHLPGTAERLAAYGPAGVYALRVQASNGVVWFASNVNVTQGQCGPSTVYLEMLAY</sequence>
<gene>
    <name evidence="2" type="ORF">HNQ61_002814</name>
</gene>
<proteinExistence type="predicted"/>
<name>A0A841GZJ7_9BACT</name>
<dbReference type="PROSITE" id="PS51257">
    <property type="entry name" value="PROKAR_LIPOPROTEIN"/>
    <property type="match status" value="1"/>
</dbReference>
<keyword evidence="1" id="KW-0732">Signal</keyword>
<accession>A0A841GZJ7</accession>
<reference evidence="2 3" key="1">
    <citation type="submission" date="2020-08" db="EMBL/GenBank/DDBJ databases">
        <title>Genomic Encyclopedia of Type Strains, Phase IV (KMG-IV): sequencing the most valuable type-strain genomes for metagenomic binning, comparative biology and taxonomic classification.</title>
        <authorList>
            <person name="Goeker M."/>
        </authorList>
    </citation>
    <scope>NUCLEOTIDE SEQUENCE [LARGE SCALE GENOMIC DNA]</scope>
    <source>
        <strain evidence="2 3">DSM 29007</strain>
    </source>
</reference>
<evidence type="ECO:0008006" key="4">
    <source>
        <dbReference type="Google" id="ProtNLM"/>
    </source>
</evidence>
<evidence type="ECO:0000313" key="2">
    <source>
        <dbReference type="EMBL" id="MBB6071190.1"/>
    </source>
</evidence>
<keyword evidence="3" id="KW-1185">Reference proteome</keyword>
<dbReference type="RefSeq" id="WP_170033865.1">
    <property type="nucleotide sequence ID" value="NZ_JABDTL010000001.1"/>
</dbReference>
<dbReference type="EMBL" id="JACHIA010000007">
    <property type="protein sequence ID" value="MBB6071190.1"/>
    <property type="molecule type" value="Genomic_DNA"/>
</dbReference>
<dbReference type="Proteomes" id="UP000582837">
    <property type="component" value="Unassembled WGS sequence"/>
</dbReference>
<protein>
    <recommendedName>
        <fullName evidence="4">Lipoprotein</fullName>
    </recommendedName>
</protein>
<dbReference type="AlphaFoldDB" id="A0A841GZJ7"/>
<comment type="caution">
    <text evidence="2">The sequence shown here is derived from an EMBL/GenBank/DDBJ whole genome shotgun (WGS) entry which is preliminary data.</text>
</comment>
<evidence type="ECO:0000256" key="1">
    <source>
        <dbReference type="SAM" id="SignalP"/>
    </source>
</evidence>
<evidence type="ECO:0000313" key="3">
    <source>
        <dbReference type="Proteomes" id="UP000582837"/>
    </source>
</evidence>
<feature type="chain" id="PRO_5032344607" description="Lipoprotein" evidence="1">
    <location>
        <begin position="22"/>
        <end position="120"/>
    </location>
</feature>